<evidence type="ECO:0000313" key="1">
    <source>
        <dbReference type="EMBL" id="KKN69775.1"/>
    </source>
</evidence>
<reference evidence="1" key="1">
    <citation type="journal article" date="2015" name="Nature">
        <title>Complex archaea that bridge the gap between prokaryotes and eukaryotes.</title>
        <authorList>
            <person name="Spang A."/>
            <person name="Saw J.H."/>
            <person name="Jorgensen S.L."/>
            <person name="Zaremba-Niedzwiedzka K."/>
            <person name="Martijn J."/>
            <person name="Lind A.E."/>
            <person name="van Eijk R."/>
            <person name="Schleper C."/>
            <person name="Guy L."/>
            <person name="Ettema T.J."/>
        </authorList>
    </citation>
    <scope>NUCLEOTIDE SEQUENCE</scope>
</reference>
<dbReference type="AlphaFoldDB" id="A0A0F9SLD3"/>
<sequence>MKEYKKWLHKKCKEHIADSGKCKIKVPTRYNDYCEKDDCPKQAQEGGD</sequence>
<organism evidence="1">
    <name type="scientific">marine sediment metagenome</name>
    <dbReference type="NCBI Taxonomy" id="412755"/>
    <lineage>
        <taxon>unclassified sequences</taxon>
        <taxon>metagenomes</taxon>
        <taxon>ecological metagenomes</taxon>
    </lineage>
</organism>
<proteinExistence type="predicted"/>
<protein>
    <submittedName>
        <fullName evidence="1">Uncharacterized protein</fullName>
    </submittedName>
</protein>
<name>A0A0F9SLD3_9ZZZZ</name>
<dbReference type="EMBL" id="LAZR01000418">
    <property type="protein sequence ID" value="KKN69775.1"/>
    <property type="molecule type" value="Genomic_DNA"/>
</dbReference>
<comment type="caution">
    <text evidence="1">The sequence shown here is derived from an EMBL/GenBank/DDBJ whole genome shotgun (WGS) entry which is preliminary data.</text>
</comment>
<gene>
    <name evidence="1" type="ORF">LCGC14_0437210</name>
</gene>
<accession>A0A0F9SLD3</accession>